<sequence>MAYGNKVKLHYDIPIYIKEQLTIMAKRKGITATELLTRIIEEEYMRLKNEQK</sequence>
<keyword evidence="2" id="KW-1185">Reference proteome</keyword>
<dbReference type="RefSeq" id="WP_347439090.1">
    <property type="nucleotide sequence ID" value="NZ_CP089291.1"/>
</dbReference>
<evidence type="ECO:0000313" key="1">
    <source>
        <dbReference type="EMBL" id="UOF92419.1"/>
    </source>
</evidence>
<reference evidence="1" key="1">
    <citation type="submission" date="2021-12" db="EMBL/GenBank/DDBJ databases">
        <title>Alicyclobacillaceae gen. nov., sp. nov., isolated from chalcocite enrichment system.</title>
        <authorList>
            <person name="Jiang Z."/>
        </authorList>
    </citation>
    <scope>NUCLEOTIDE SEQUENCE</scope>
    <source>
        <strain evidence="1">MYW30-H2</strain>
    </source>
</reference>
<proteinExistence type="predicted"/>
<dbReference type="Proteomes" id="UP000830167">
    <property type="component" value="Chromosome"/>
</dbReference>
<evidence type="ECO:0008006" key="3">
    <source>
        <dbReference type="Google" id="ProtNLM"/>
    </source>
</evidence>
<evidence type="ECO:0000313" key="2">
    <source>
        <dbReference type="Proteomes" id="UP000830167"/>
    </source>
</evidence>
<name>A0ABY4CR32_9BACL</name>
<gene>
    <name evidence="1" type="ORF">LSG31_09805</name>
</gene>
<accession>A0ABY4CR32</accession>
<dbReference type="EMBL" id="CP089291">
    <property type="protein sequence ID" value="UOF92419.1"/>
    <property type="molecule type" value="Genomic_DNA"/>
</dbReference>
<organism evidence="1 2">
    <name type="scientific">Fodinisporobacter ferrooxydans</name>
    <dbReference type="NCBI Taxonomy" id="2901836"/>
    <lineage>
        <taxon>Bacteria</taxon>
        <taxon>Bacillati</taxon>
        <taxon>Bacillota</taxon>
        <taxon>Bacilli</taxon>
        <taxon>Bacillales</taxon>
        <taxon>Alicyclobacillaceae</taxon>
        <taxon>Fodinisporobacter</taxon>
    </lineage>
</organism>
<protein>
    <recommendedName>
        <fullName evidence="3">CopG family transcriptional regulator</fullName>
    </recommendedName>
</protein>